<evidence type="ECO:0000313" key="1">
    <source>
        <dbReference type="EMBL" id="MBB4571375.1"/>
    </source>
</evidence>
<dbReference type="EMBL" id="JACIIG010000023">
    <property type="protein sequence ID" value="MBB4571375.1"/>
    <property type="molecule type" value="Genomic_DNA"/>
</dbReference>
<name>A0A7W7A077_9HYPH</name>
<keyword evidence="1" id="KW-0032">Aminotransferase</keyword>
<dbReference type="InterPro" id="IPR051446">
    <property type="entry name" value="HTH_trans_reg/aminotransferase"/>
</dbReference>
<dbReference type="Gene3D" id="3.90.1150.10">
    <property type="entry name" value="Aspartate Aminotransferase, domain 1"/>
    <property type="match status" value="1"/>
</dbReference>
<dbReference type="PANTHER" id="PTHR46577">
    <property type="entry name" value="HTH-TYPE TRANSCRIPTIONAL REGULATORY PROTEIN GABR"/>
    <property type="match status" value="1"/>
</dbReference>
<dbReference type="PANTHER" id="PTHR46577:SF1">
    <property type="entry name" value="HTH-TYPE TRANSCRIPTIONAL REGULATORY PROTEIN GABR"/>
    <property type="match status" value="1"/>
</dbReference>
<dbReference type="SUPFAM" id="SSF53383">
    <property type="entry name" value="PLP-dependent transferases"/>
    <property type="match status" value="1"/>
</dbReference>
<reference evidence="1 2" key="1">
    <citation type="submission" date="2020-08" db="EMBL/GenBank/DDBJ databases">
        <title>Genomic Encyclopedia of Type Strains, Phase IV (KMG-V): Genome sequencing to study the core and pangenomes of soil and plant-associated prokaryotes.</title>
        <authorList>
            <person name="Whitman W."/>
        </authorList>
    </citation>
    <scope>NUCLEOTIDE SEQUENCE [LARGE SCALE GENOMIC DNA]</scope>
    <source>
        <strain evidence="1 2">SEMIA 492</strain>
    </source>
</reference>
<accession>A0A7W7A077</accession>
<dbReference type="Proteomes" id="UP000543836">
    <property type="component" value="Unassembled WGS sequence"/>
</dbReference>
<keyword evidence="1" id="KW-0808">Transferase</keyword>
<proteinExistence type="predicted"/>
<sequence length="106" mass="11664">MRHLRRTKRVYAAKRQALLDCLQSSVGADSVTAPGLAVLLKLPKGTRDIAVAREALTYGMYPSPLSPWYVSPEGAESGLLLGVATAPMKNLARSRDRLFEIVQRLR</sequence>
<keyword evidence="2" id="KW-1185">Reference proteome</keyword>
<dbReference type="GO" id="GO:0008483">
    <property type="term" value="F:transaminase activity"/>
    <property type="evidence" value="ECO:0007669"/>
    <property type="project" value="UniProtKB-KW"/>
</dbReference>
<protein>
    <submittedName>
        <fullName evidence="1">GntR family transcriptional regulator/MocR family aminotransferase</fullName>
    </submittedName>
</protein>
<comment type="caution">
    <text evidence="1">The sequence shown here is derived from an EMBL/GenBank/DDBJ whole genome shotgun (WGS) entry which is preliminary data.</text>
</comment>
<gene>
    <name evidence="1" type="ORF">GGE60_005536</name>
</gene>
<organism evidence="1 2">
    <name type="scientific">Rhizobium leucaenae</name>
    <dbReference type="NCBI Taxonomy" id="29450"/>
    <lineage>
        <taxon>Bacteria</taxon>
        <taxon>Pseudomonadati</taxon>
        <taxon>Pseudomonadota</taxon>
        <taxon>Alphaproteobacteria</taxon>
        <taxon>Hyphomicrobiales</taxon>
        <taxon>Rhizobiaceae</taxon>
        <taxon>Rhizobium/Agrobacterium group</taxon>
        <taxon>Rhizobium</taxon>
    </lineage>
</organism>
<dbReference type="InterPro" id="IPR015422">
    <property type="entry name" value="PyrdxlP-dep_Trfase_small"/>
</dbReference>
<dbReference type="InterPro" id="IPR015424">
    <property type="entry name" value="PyrdxlP-dep_Trfase"/>
</dbReference>
<evidence type="ECO:0000313" key="2">
    <source>
        <dbReference type="Proteomes" id="UP000543836"/>
    </source>
</evidence>
<dbReference type="AlphaFoldDB" id="A0A7W7A077"/>